<evidence type="ECO:0000313" key="1">
    <source>
        <dbReference type="EMBL" id="JAD99316.1"/>
    </source>
</evidence>
<accession>A0A0A9EGV3</accession>
<reference evidence="1" key="1">
    <citation type="submission" date="2014-09" db="EMBL/GenBank/DDBJ databases">
        <authorList>
            <person name="Magalhaes I.L.F."/>
            <person name="Oliveira U."/>
            <person name="Santos F.R."/>
            <person name="Vidigal T.H.D.A."/>
            <person name="Brescovit A.D."/>
            <person name="Santos A.J."/>
        </authorList>
    </citation>
    <scope>NUCLEOTIDE SEQUENCE</scope>
    <source>
        <tissue evidence="1">Shoot tissue taken approximately 20 cm above the soil surface</tissue>
    </source>
</reference>
<reference evidence="1" key="2">
    <citation type="journal article" date="2015" name="Data Brief">
        <title>Shoot transcriptome of the giant reed, Arundo donax.</title>
        <authorList>
            <person name="Barrero R.A."/>
            <person name="Guerrero F.D."/>
            <person name="Moolhuijzen P."/>
            <person name="Goolsby J.A."/>
            <person name="Tidwell J."/>
            <person name="Bellgard S.E."/>
            <person name="Bellgard M.I."/>
        </authorList>
    </citation>
    <scope>NUCLEOTIDE SEQUENCE</scope>
    <source>
        <tissue evidence="1">Shoot tissue taken approximately 20 cm above the soil surface</tissue>
    </source>
</reference>
<organism evidence="1">
    <name type="scientific">Arundo donax</name>
    <name type="common">Giant reed</name>
    <name type="synonym">Donax arundinaceus</name>
    <dbReference type="NCBI Taxonomy" id="35708"/>
    <lineage>
        <taxon>Eukaryota</taxon>
        <taxon>Viridiplantae</taxon>
        <taxon>Streptophyta</taxon>
        <taxon>Embryophyta</taxon>
        <taxon>Tracheophyta</taxon>
        <taxon>Spermatophyta</taxon>
        <taxon>Magnoliopsida</taxon>
        <taxon>Liliopsida</taxon>
        <taxon>Poales</taxon>
        <taxon>Poaceae</taxon>
        <taxon>PACMAD clade</taxon>
        <taxon>Arundinoideae</taxon>
        <taxon>Arundineae</taxon>
        <taxon>Arundo</taxon>
    </lineage>
</organism>
<dbReference type="EMBL" id="GBRH01198579">
    <property type="protein sequence ID" value="JAD99316.1"/>
    <property type="molecule type" value="Transcribed_RNA"/>
</dbReference>
<proteinExistence type="predicted"/>
<protein>
    <submittedName>
        <fullName evidence="1">Uncharacterized protein</fullName>
    </submittedName>
</protein>
<dbReference type="AlphaFoldDB" id="A0A0A9EGV3"/>
<sequence>MQWKVKGLAAQQLAGDIRNRWSLSMQNWSLVQFCAPCKKRRIIHLLLDQVLFS</sequence>
<name>A0A0A9EGV3_ARUDO</name>